<dbReference type="Gene3D" id="1.10.1510.10">
    <property type="entry name" value="Uncharacterised protein YqeY/AIM41 PF09424, N-terminal domain"/>
    <property type="match status" value="1"/>
</dbReference>
<evidence type="ECO:0000313" key="2">
    <source>
        <dbReference type="Proteomes" id="UP000324575"/>
    </source>
</evidence>
<protein>
    <recommendedName>
        <fullName evidence="3">GatB/YqeY domain-containing protein</fullName>
    </recommendedName>
</protein>
<dbReference type="Proteomes" id="UP000324575">
    <property type="component" value="Unassembled WGS sequence"/>
</dbReference>
<dbReference type="AlphaFoldDB" id="A0A5M8P1P7"/>
<reference evidence="1 2" key="1">
    <citation type="submission" date="2019-03" db="EMBL/GenBank/DDBJ databases">
        <title>Single cell metagenomics reveals metabolic interactions within the superorganism composed of flagellate Streblomastix strix and complex community of Bacteroidetes bacteria on its surface.</title>
        <authorList>
            <person name="Treitli S.C."/>
            <person name="Kolisko M."/>
            <person name="Husnik F."/>
            <person name="Keeling P."/>
            <person name="Hampl V."/>
        </authorList>
    </citation>
    <scope>NUCLEOTIDE SEQUENCE [LARGE SCALE GENOMIC DNA]</scope>
    <source>
        <strain evidence="1">St1</strain>
    </source>
</reference>
<dbReference type="EMBL" id="SNRX01000008">
    <property type="protein sequence ID" value="KAA6302341.1"/>
    <property type="molecule type" value="Genomic_DNA"/>
</dbReference>
<gene>
    <name evidence="1" type="ORF">EZS26_001454</name>
</gene>
<accession>A0A5M8P1P7</accession>
<dbReference type="Gene3D" id="1.10.10.410">
    <property type="match status" value="1"/>
</dbReference>
<dbReference type="PANTHER" id="PTHR28055:SF1">
    <property type="entry name" value="ALTERED INHERITANCE OF MITOCHONDRIA PROTEIN 41, MITOCHONDRIAL"/>
    <property type="match status" value="1"/>
</dbReference>
<dbReference type="InterPro" id="IPR019004">
    <property type="entry name" value="YqeY/Aim41"/>
</dbReference>
<comment type="caution">
    <text evidence="1">The sequence shown here is derived from an EMBL/GenBank/DDBJ whole genome shotgun (WGS) entry which is preliminary data.</text>
</comment>
<dbReference type="InterPro" id="IPR023168">
    <property type="entry name" value="GatB_Yqey_C_2"/>
</dbReference>
<dbReference type="InterPro" id="IPR042184">
    <property type="entry name" value="YqeY/Aim41_N"/>
</dbReference>
<evidence type="ECO:0000313" key="1">
    <source>
        <dbReference type="EMBL" id="KAA6302341.1"/>
    </source>
</evidence>
<dbReference type="Pfam" id="PF09424">
    <property type="entry name" value="YqeY"/>
    <property type="match status" value="1"/>
</dbReference>
<dbReference type="PANTHER" id="PTHR28055">
    <property type="entry name" value="ALTERED INHERITANCE OF MITOCHONDRIA PROTEIN 41, MITOCHONDRIAL"/>
    <property type="match status" value="1"/>
</dbReference>
<sequence>MNLFDTVSNDIKTAMLAKDKIRLEALRGVKKEFLEAKTAKGAEGELSDEMAVKILQRMVKQRKDSATIYTEQSRPELAEKELAEVAVLEDYLPKQLSPEELEAQIQAIITQTGAGSAKDMGKVMGVATKALAGKTEGRLISETVKRLLSE</sequence>
<organism evidence="1 2">
    <name type="scientific">Candidatus Ordinivivax streblomastigis</name>
    <dbReference type="NCBI Taxonomy" id="2540710"/>
    <lineage>
        <taxon>Bacteria</taxon>
        <taxon>Pseudomonadati</taxon>
        <taxon>Bacteroidota</taxon>
        <taxon>Bacteroidia</taxon>
        <taxon>Bacteroidales</taxon>
        <taxon>Candidatus Ordinivivax</taxon>
    </lineage>
</organism>
<dbReference type="GO" id="GO:0016884">
    <property type="term" value="F:carbon-nitrogen ligase activity, with glutamine as amido-N-donor"/>
    <property type="evidence" value="ECO:0007669"/>
    <property type="project" value="InterPro"/>
</dbReference>
<dbReference type="InterPro" id="IPR003789">
    <property type="entry name" value="Asn/Gln_tRNA_amidoTrase-B-like"/>
</dbReference>
<name>A0A5M8P1P7_9BACT</name>
<evidence type="ECO:0008006" key="3">
    <source>
        <dbReference type="Google" id="ProtNLM"/>
    </source>
</evidence>
<dbReference type="SUPFAM" id="SSF89095">
    <property type="entry name" value="GatB/YqeY motif"/>
    <property type="match status" value="1"/>
</dbReference>
<proteinExistence type="predicted"/>